<gene>
    <name evidence="1" type="ORF">BDV96DRAFT_120147</name>
</gene>
<evidence type="ECO:0000313" key="2">
    <source>
        <dbReference type="Proteomes" id="UP000799770"/>
    </source>
</evidence>
<keyword evidence="2" id="KW-1185">Reference proteome</keyword>
<dbReference type="AlphaFoldDB" id="A0A6A5Z2H7"/>
<proteinExistence type="predicted"/>
<accession>A0A6A5Z2H7</accession>
<dbReference type="EMBL" id="ML977328">
    <property type="protein sequence ID" value="KAF2113276.1"/>
    <property type="molecule type" value="Genomic_DNA"/>
</dbReference>
<reference evidence="1" key="1">
    <citation type="journal article" date="2020" name="Stud. Mycol.">
        <title>101 Dothideomycetes genomes: a test case for predicting lifestyles and emergence of pathogens.</title>
        <authorList>
            <person name="Haridas S."/>
            <person name="Albert R."/>
            <person name="Binder M."/>
            <person name="Bloem J."/>
            <person name="Labutti K."/>
            <person name="Salamov A."/>
            <person name="Andreopoulos B."/>
            <person name="Baker S."/>
            <person name="Barry K."/>
            <person name="Bills G."/>
            <person name="Bluhm B."/>
            <person name="Cannon C."/>
            <person name="Castanera R."/>
            <person name="Culley D."/>
            <person name="Daum C."/>
            <person name="Ezra D."/>
            <person name="Gonzalez J."/>
            <person name="Henrissat B."/>
            <person name="Kuo A."/>
            <person name="Liang C."/>
            <person name="Lipzen A."/>
            <person name="Lutzoni F."/>
            <person name="Magnuson J."/>
            <person name="Mondo S."/>
            <person name="Nolan M."/>
            <person name="Ohm R."/>
            <person name="Pangilinan J."/>
            <person name="Park H.-J."/>
            <person name="Ramirez L."/>
            <person name="Alfaro M."/>
            <person name="Sun H."/>
            <person name="Tritt A."/>
            <person name="Yoshinaga Y."/>
            <person name="Zwiers L.-H."/>
            <person name="Turgeon B."/>
            <person name="Goodwin S."/>
            <person name="Spatafora J."/>
            <person name="Crous P."/>
            <person name="Grigoriev I."/>
        </authorList>
    </citation>
    <scope>NUCLEOTIDE SEQUENCE</scope>
    <source>
        <strain evidence="1">CBS 627.86</strain>
    </source>
</reference>
<dbReference type="Proteomes" id="UP000799770">
    <property type="component" value="Unassembled WGS sequence"/>
</dbReference>
<name>A0A6A5Z2H7_9PLEO</name>
<dbReference type="OrthoDB" id="4757095at2759"/>
<organism evidence="1 2">
    <name type="scientific">Lophiotrema nucula</name>
    <dbReference type="NCBI Taxonomy" id="690887"/>
    <lineage>
        <taxon>Eukaryota</taxon>
        <taxon>Fungi</taxon>
        <taxon>Dikarya</taxon>
        <taxon>Ascomycota</taxon>
        <taxon>Pezizomycotina</taxon>
        <taxon>Dothideomycetes</taxon>
        <taxon>Pleosporomycetidae</taxon>
        <taxon>Pleosporales</taxon>
        <taxon>Lophiotremataceae</taxon>
        <taxon>Lophiotrema</taxon>
    </lineage>
</organism>
<protein>
    <submittedName>
        <fullName evidence="1">Uncharacterized protein</fullName>
    </submittedName>
</protein>
<evidence type="ECO:0000313" key="1">
    <source>
        <dbReference type="EMBL" id="KAF2113276.1"/>
    </source>
</evidence>
<sequence length="266" mass="30704">MHMDIIDILVETSAFYITDLDTLAYLIESAGSSSLEWPEWRYLDLALMNLRKLHIVLRLPPAIIRSLEPDSDASIVIDGCRHQKTWQKLPSFLTYPKHLRYLEIVLDHDDPTPWLFVNEQALFSPLISSTHVSQMDVLITLPDIHPRYEDPKIHLTNDQDSPAAPFPVQRRHRPSYMGLSKPRIRGCCVTRSRGFPSPFLADLAELQETEREEMERVELEAWKKGIDLEAQMNSLFDYEVEDRGCVIYGGVTNEDLQAVFERVRNA</sequence>